<accession>A0A0G0EKP6</accession>
<comment type="caution">
    <text evidence="1">The sequence shown here is derived from an EMBL/GenBank/DDBJ whole genome shotgun (WGS) entry which is preliminary data.</text>
</comment>
<evidence type="ECO:0000313" key="1">
    <source>
        <dbReference type="EMBL" id="KKQ07623.1"/>
    </source>
</evidence>
<sequence>MPLDSSKSYVGSFDLIYNFEGKLLNIKDSDGRKELITDITGKNIPGFVINANTKFFTISNDGSFKEAKLEDLKQNQKIRLSSFYSFKDNRWFLGFVYIYDI</sequence>
<gene>
    <name evidence="1" type="ORF">US19_C0041G0014</name>
</gene>
<proteinExistence type="predicted"/>
<protein>
    <submittedName>
        <fullName evidence="1">Uncharacterized protein</fullName>
    </submittedName>
</protein>
<organism evidence="1 2">
    <name type="scientific">Candidatus Daviesbacteria bacterium GW2011_GWB1_36_5</name>
    <dbReference type="NCBI Taxonomy" id="1618426"/>
    <lineage>
        <taxon>Bacteria</taxon>
        <taxon>Candidatus Daviesiibacteriota</taxon>
    </lineage>
</organism>
<dbReference type="AlphaFoldDB" id="A0A0G0EKP6"/>
<evidence type="ECO:0000313" key="2">
    <source>
        <dbReference type="Proteomes" id="UP000034492"/>
    </source>
</evidence>
<reference evidence="1 2" key="1">
    <citation type="journal article" date="2015" name="Nature">
        <title>rRNA introns, odd ribosomes, and small enigmatic genomes across a large radiation of phyla.</title>
        <authorList>
            <person name="Brown C.T."/>
            <person name="Hug L.A."/>
            <person name="Thomas B.C."/>
            <person name="Sharon I."/>
            <person name="Castelle C.J."/>
            <person name="Singh A."/>
            <person name="Wilkins M.J."/>
            <person name="Williams K.H."/>
            <person name="Banfield J.F."/>
        </authorList>
    </citation>
    <scope>NUCLEOTIDE SEQUENCE [LARGE SCALE GENOMIC DNA]</scope>
</reference>
<name>A0A0G0EKP6_9BACT</name>
<dbReference type="EMBL" id="LBSA01000041">
    <property type="protein sequence ID" value="KKQ07623.1"/>
    <property type="molecule type" value="Genomic_DNA"/>
</dbReference>
<dbReference type="Proteomes" id="UP000034492">
    <property type="component" value="Unassembled WGS sequence"/>
</dbReference>